<dbReference type="PANTHER" id="PTHR12592:SF0">
    <property type="entry name" value="ATP-DEPENDENT (S)-NAD(P)H-HYDRATE DEHYDRATASE"/>
    <property type="match status" value="1"/>
</dbReference>
<comment type="function">
    <text evidence="8">Catalyzes the dehydration of the S-form of NAD(P)HX at the expense of ATP, which is converted to ADP. Together with NAD(P)HX epimerase, which catalyzes the epimerization of the S- and R-forms, the enzyme allows the repair of both epimers of NAD(P)HX, a damaged form of NAD(P)H that is a result of enzymatic or heat-dependent hydration.</text>
</comment>
<proteinExistence type="inferred from homology"/>
<keyword evidence="8" id="KW-0963">Cytoplasm</keyword>
<dbReference type="InterPro" id="IPR017953">
    <property type="entry name" value="Carbohydrate_kinase_pred_CS"/>
</dbReference>
<comment type="caution">
    <text evidence="10">The sequence shown here is derived from an EMBL/GenBank/DDBJ whole genome shotgun (WGS) entry which is preliminary data.</text>
</comment>
<dbReference type="SUPFAM" id="SSF53613">
    <property type="entry name" value="Ribokinase-like"/>
    <property type="match status" value="1"/>
</dbReference>
<keyword evidence="4" id="KW-0521">NADP</keyword>
<dbReference type="EMBL" id="MCFL01000002">
    <property type="protein sequence ID" value="ORZ40916.1"/>
    <property type="molecule type" value="Genomic_DNA"/>
</dbReference>
<evidence type="ECO:0000256" key="3">
    <source>
        <dbReference type="ARBA" id="ARBA00022840"/>
    </source>
</evidence>
<comment type="catalytic activity">
    <reaction evidence="7 8">
        <text>(6S)-NADPHX + ATP = ADP + phosphate + NADPH + H(+)</text>
        <dbReference type="Rhea" id="RHEA:32231"/>
        <dbReference type="ChEBI" id="CHEBI:15378"/>
        <dbReference type="ChEBI" id="CHEBI:30616"/>
        <dbReference type="ChEBI" id="CHEBI:43474"/>
        <dbReference type="ChEBI" id="CHEBI:57783"/>
        <dbReference type="ChEBI" id="CHEBI:64076"/>
        <dbReference type="ChEBI" id="CHEBI:456216"/>
        <dbReference type="EC" id="4.2.1.93"/>
    </reaction>
</comment>
<evidence type="ECO:0000256" key="4">
    <source>
        <dbReference type="ARBA" id="ARBA00022857"/>
    </source>
</evidence>
<evidence type="ECO:0000313" key="10">
    <source>
        <dbReference type="EMBL" id="ORZ40916.1"/>
    </source>
</evidence>
<comment type="similarity">
    <text evidence="8">Belongs to the NnrD/CARKD family.</text>
</comment>
<dbReference type="GO" id="GO:0005524">
    <property type="term" value="F:ATP binding"/>
    <property type="evidence" value="ECO:0007669"/>
    <property type="project" value="UniProtKB-KW"/>
</dbReference>
<reference evidence="10 11" key="1">
    <citation type="submission" date="2016-07" db="EMBL/GenBank/DDBJ databases">
        <title>Pervasive Adenine N6-methylation of Active Genes in Fungi.</title>
        <authorList>
            <consortium name="DOE Joint Genome Institute"/>
            <person name="Mondo S.J."/>
            <person name="Dannebaum R.O."/>
            <person name="Kuo R.C."/>
            <person name="Labutti K."/>
            <person name="Haridas S."/>
            <person name="Kuo A."/>
            <person name="Salamov A."/>
            <person name="Ahrendt S.R."/>
            <person name="Lipzen A."/>
            <person name="Sullivan W."/>
            <person name="Andreopoulos W.B."/>
            <person name="Clum A."/>
            <person name="Lindquist E."/>
            <person name="Daum C."/>
            <person name="Ramamoorthy G.K."/>
            <person name="Gryganskyi A."/>
            <person name="Culley D."/>
            <person name="Magnuson J.K."/>
            <person name="James T.Y."/>
            <person name="O'Malley M.A."/>
            <person name="Stajich J.E."/>
            <person name="Spatafora J.W."/>
            <person name="Visel A."/>
            <person name="Grigoriev I.V."/>
        </authorList>
    </citation>
    <scope>NUCLEOTIDE SEQUENCE [LARGE SCALE GENOMIC DNA]</scope>
    <source>
        <strain evidence="10 11">PL171</strain>
    </source>
</reference>
<comment type="subcellular location">
    <subcellularLocation>
        <location evidence="8">Cytoplasm</location>
    </subcellularLocation>
</comment>
<evidence type="ECO:0000256" key="5">
    <source>
        <dbReference type="ARBA" id="ARBA00023027"/>
    </source>
</evidence>
<feature type="binding site" evidence="8">
    <location>
        <position position="238"/>
    </location>
    <ligand>
        <name>(6S)-NADPHX</name>
        <dbReference type="ChEBI" id="CHEBI:64076"/>
    </ligand>
</feature>
<dbReference type="EC" id="4.2.1.93" evidence="8"/>
<dbReference type="STRING" id="765915.A0A1Y2I220"/>
<comment type="catalytic activity">
    <reaction evidence="8">
        <text>(6S)-NADHX + ATP = ADP + phosphate + NADH + H(+)</text>
        <dbReference type="Rhea" id="RHEA:19017"/>
        <dbReference type="ChEBI" id="CHEBI:15378"/>
        <dbReference type="ChEBI" id="CHEBI:30616"/>
        <dbReference type="ChEBI" id="CHEBI:43474"/>
        <dbReference type="ChEBI" id="CHEBI:57945"/>
        <dbReference type="ChEBI" id="CHEBI:64074"/>
        <dbReference type="ChEBI" id="CHEBI:456216"/>
        <dbReference type="EC" id="4.2.1.93"/>
    </reaction>
</comment>
<evidence type="ECO:0000256" key="1">
    <source>
        <dbReference type="ARBA" id="ARBA00022553"/>
    </source>
</evidence>
<dbReference type="PROSITE" id="PS51383">
    <property type="entry name" value="YJEF_C_3"/>
    <property type="match status" value="1"/>
</dbReference>
<keyword evidence="5 8" id="KW-0520">NAD</keyword>
<dbReference type="FunFam" id="3.40.1190.20:FF:000023">
    <property type="entry name" value="ATP-dependent (S)-NAD(P)H-hydrate dehydratase"/>
    <property type="match status" value="1"/>
</dbReference>
<feature type="binding site" evidence="8">
    <location>
        <position position="119"/>
    </location>
    <ligand>
        <name>(6S)-NADPHX</name>
        <dbReference type="ChEBI" id="CHEBI:64076"/>
    </ligand>
</feature>
<evidence type="ECO:0000313" key="11">
    <source>
        <dbReference type="Proteomes" id="UP000193411"/>
    </source>
</evidence>
<evidence type="ECO:0000256" key="7">
    <source>
        <dbReference type="ARBA" id="ARBA00047472"/>
    </source>
</evidence>
<gene>
    <name evidence="10" type="ORF">BCR44DRAFT_1492414</name>
</gene>
<keyword evidence="11" id="KW-1185">Reference proteome</keyword>
<keyword evidence="1 8" id="KW-0597">Phosphoprotein</keyword>
<dbReference type="HAMAP" id="MF_01965">
    <property type="entry name" value="NADHX_dehydratase"/>
    <property type="match status" value="1"/>
</dbReference>
<feature type="binding site" evidence="8">
    <location>
        <begin position="172"/>
        <end position="178"/>
    </location>
    <ligand>
        <name>(6S)-NADPHX</name>
        <dbReference type="ChEBI" id="CHEBI:64076"/>
    </ligand>
</feature>
<dbReference type="OrthoDB" id="8110916at2759"/>
<feature type="binding site" evidence="8">
    <location>
        <begin position="207"/>
        <end position="211"/>
    </location>
    <ligand>
        <name>ATP</name>
        <dbReference type="ChEBI" id="CHEBI:30616"/>
    </ligand>
</feature>
<evidence type="ECO:0000256" key="6">
    <source>
        <dbReference type="ARBA" id="ARBA00023239"/>
    </source>
</evidence>
<dbReference type="Pfam" id="PF01256">
    <property type="entry name" value="Carb_kinase"/>
    <property type="match status" value="1"/>
</dbReference>
<evidence type="ECO:0000256" key="2">
    <source>
        <dbReference type="ARBA" id="ARBA00022741"/>
    </source>
</evidence>
<dbReference type="InterPro" id="IPR029056">
    <property type="entry name" value="Ribokinase-like"/>
</dbReference>
<dbReference type="AlphaFoldDB" id="A0A1Y2I220"/>
<feature type="binding site" evidence="8">
    <location>
        <begin position="228"/>
        <end position="237"/>
    </location>
    <ligand>
        <name>ATP</name>
        <dbReference type="ChEBI" id="CHEBI:30616"/>
    </ligand>
</feature>
<feature type="domain" description="YjeF C-terminal" evidence="9">
    <location>
        <begin position="14"/>
        <end position="308"/>
    </location>
</feature>
<organism evidence="10 11">
    <name type="scientific">Catenaria anguillulae PL171</name>
    <dbReference type="NCBI Taxonomy" id="765915"/>
    <lineage>
        <taxon>Eukaryota</taxon>
        <taxon>Fungi</taxon>
        <taxon>Fungi incertae sedis</taxon>
        <taxon>Blastocladiomycota</taxon>
        <taxon>Blastocladiomycetes</taxon>
        <taxon>Blastocladiales</taxon>
        <taxon>Catenariaceae</taxon>
        <taxon>Catenaria</taxon>
    </lineage>
</organism>
<dbReference type="InterPro" id="IPR000631">
    <property type="entry name" value="CARKD"/>
</dbReference>
<dbReference type="CDD" id="cd01171">
    <property type="entry name" value="YXKO-related"/>
    <property type="match status" value="1"/>
</dbReference>
<dbReference type="Proteomes" id="UP000193411">
    <property type="component" value="Unassembled WGS sequence"/>
</dbReference>
<comment type="cofactor">
    <cofactor evidence="8">
        <name>Mg(2+)</name>
        <dbReference type="ChEBI" id="CHEBI:18420"/>
    </cofactor>
</comment>
<keyword evidence="6 8" id="KW-0456">Lyase</keyword>
<keyword evidence="3 8" id="KW-0067">ATP-binding</keyword>
<dbReference type="PANTHER" id="PTHR12592">
    <property type="entry name" value="ATP-DEPENDENT (S)-NAD(P)H-HYDRATE DEHYDRATASE FAMILY MEMBER"/>
    <property type="match status" value="1"/>
</dbReference>
<dbReference type="GO" id="GO:0110051">
    <property type="term" value="P:metabolite repair"/>
    <property type="evidence" value="ECO:0007669"/>
    <property type="project" value="TreeGrafter"/>
</dbReference>
<keyword evidence="2 8" id="KW-0547">Nucleotide-binding</keyword>
<evidence type="ECO:0000259" key="9">
    <source>
        <dbReference type="PROSITE" id="PS51383"/>
    </source>
</evidence>
<protein>
    <recommendedName>
        <fullName evidence="8">ATP-dependent (S)-NAD(P)H-hydrate dehydratase</fullName>
        <ecNumber evidence="8">4.2.1.93</ecNumber>
    </recommendedName>
    <alternativeName>
        <fullName evidence="8">ATP-dependent NAD(P)HX dehydratase</fullName>
    </alternativeName>
</protein>
<evidence type="ECO:0000256" key="8">
    <source>
        <dbReference type="HAMAP-Rule" id="MF_03157"/>
    </source>
</evidence>
<dbReference type="GO" id="GO:0046496">
    <property type="term" value="P:nicotinamide nucleotide metabolic process"/>
    <property type="evidence" value="ECO:0007669"/>
    <property type="project" value="UniProtKB-UniRule"/>
</dbReference>
<name>A0A1Y2I220_9FUNG</name>
<dbReference type="GO" id="GO:0047453">
    <property type="term" value="F:ATP-dependent NAD(P)H-hydrate dehydratase activity"/>
    <property type="evidence" value="ECO:0007669"/>
    <property type="project" value="UniProtKB-UniRule"/>
</dbReference>
<accession>A0A1Y2I220</accession>
<dbReference type="GO" id="GO:0005737">
    <property type="term" value="C:cytoplasm"/>
    <property type="evidence" value="ECO:0007669"/>
    <property type="project" value="UniProtKB-SubCell"/>
</dbReference>
<dbReference type="PROSITE" id="PS01050">
    <property type="entry name" value="YJEF_C_2"/>
    <property type="match status" value="1"/>
</dbReference>
<dbReference type="Gene3D" id="3.40.1190.20">
    <property type="match status" value="1"/>
</dbReference>
<dbReference type="NCBIfam" id="TIGR00196">
    <property type="entry name" value="yjeF_cterm"/>
    <property type="match status" value="1"/>
</dbReference>
<sequence length="320" mass="33958">MTAAATTTSTPASLSAAFTALVPRLSPTLRKGNCGRVAVIGGCQEYTGAPYFSALASLKLGCDLSHVICDVNAGPVIKGYSPELIVHPYLRTSDSLETRPIERVAPLLERFHCVVIGPGMGRDPIMLELAECILDQVKRRSLPVVVDADALYLVSQKPDLIRGYPLAVLTPNAVEFARLCAAVGVSDQVEGGAHRLAKALGVSVVQKGTVDVIAVEGKAAEVECREPGGLRRFGGQGDVLTGSLATFLAWAVLAKERSESDSLPDLTPPLWAACAVTRHASWLAFDNHGRGTMTGHVLEELTRSFEHLGFEVSSGKVSEM</sequence>